<accession>A0ABR0DL69</accession>
<evidence type="ECO:0000313" key="2">
    <source>
        <dbReference type="EMBL" id="KAK4489696.1"/>
    </source>
</evidence>
<gene>
    <name evidence="2" type="ORF">RD792_000330</name>
</gene>
<evidence type="ECO:0000256" key="1">
    <source>
        <dbReference type="SAM" id="Phobius"/>
    </source>
</evidence>
<comment type="caution">
    <text evidence="2">The sequence shown here is derived from an EMBL/GenBank/DDBJ whole genome shotgun (WGS) entry which is preliminary data.</text>
</comment>
<dbReference type="Proteomes" id="UP001291926">
    <property type="component" value="Unassembled WGS sequence"/>
</dbReference>
<feature type="transmembrane region" description="Helical" evidence="1">
    <location>
        <begin position="21"/>
        <end position="38"/>
    </location>
</feature>
<sequence>RTRYNQKLTDDDQRASQWQRWLILSGLLNVASLTYGHIRDLKCGDISIHRANKLSKALVLFGDVEANDITYSLIQKKSIQKVQSYIPHVKKAQINAAR</sequence>
<keyword evidence="3" id="KW-1185">Reference proteome</keyword>
<keyword evidence="1" id="KW-1133">Transmembrane helix</keyword>
<keyword evidence="1" id="KW-0472">Membrane</keyword>
<name>A0ABR0DL69_9LAMI</name>
<organism evidence="2 3">
    <name type="scientific">Penstemon davidsonii</name>
    <dbReference type="NCBI Taxonomy" id="160366"/>
    <lineage>
        <taxon>Eukaryota</taxon>
        <taxon>Viridiplantae</taxon>
        <taxon>Streptophyta</taxon>
        <taxon>Embryophyta</taxon>
        <taxon>Tracheophyta</taxon>
        <taxon>Spermatophyta</taxon>
        <taxon>Magnoliopsida</taxon>
        <taxon>eudicotyledons</taxon>
        <taxon>Gunneridae</taxon>
        <taxon>Pentapetalae</taxon>
        <taxon>asterids</taxon>
        <taxon>lamiids</taxon>
        <taxon>Lamiales</taxon>
        <taxon>Plantaginaceae</taxon>
        <taxon>Cheloneae</taxon>
        <taxon>Penstemon</taxon>
    </lineage>
</organism>
<dbReference type="EMBL" id="JAYDYQ010001087">
    <property type="protein sequence ID" value="KAK4489696.1"/>
    <property type="molecule type" value="Genomic_DNA"/>
</dbReference>
<proteinExistence type="predicted"/>
<evidence type="ECO:0000313" key="3">
    <source>
        <dbReference type="Proteomes" id="UP001291926"/>
    </source>
</evidence>
<reference evidence="2 3" key="1">
    <citation type="journal article" date="2023" name="bioRxiv">
        <title>Genome report: Whole genome sequence and annotation of Penstemon davidsonii.</title>
        <authorList>
            <person name="Ostevik K.L."/>
            <person name="Alabady M."/>
            <person name="Zhang M."/>
            <person name="Rausher M.D."/>
        </authorList>
    </citation>
    <scope>NUCLEOTIDE SEQUENCE [LARGE SCALE GENOMIC DNA]</scope>
    <source>
        <strain evidence="2">DNT005</strain>
        <tissue evidence="2">Whole leaf</tissue>
    </source>
</reference>
<feature type="non-terminal residue" evidence="2">
    <location>
        <position position="1"/>
    </location>
</feature>
<keyword evidence="1" id="KW-0812">Transmembrane</keyword>
<protein>
    <submittedName>
        <fullName evidence="2">Uncharacterized protein</fullName>
    </submittedName>
</protein>